<dbReference type="InterPro" id="IPR000885">
    <property type="entry name" value="Fib_collagen_C"/>
</dbReference>
<dbReference type="SUPFAM" id="SSF56496">
    <property type="entry name" value="Fibrinogen C-terminal domain-like"/>
    <property type="match status" value="1"/>
</dbReference>
<dbReference type="Gene3D" id="2.60.120.1000">
    <property type="match status" value="1"/>
</dbReference>
<evidence type="ECO:0000256" key="3">
    <source>
        <dbReference type="ARBA" id="ARBA00023119"/>
    </source>
</evidence>
<gene>
    <name evidence="6" type="ORF">PEVE_00012718</name>
</gene>
<keyword evidence="4" id="KW-1015">Disulfide bond</keyword>
<organism evidence="6 7">
    <name type="scientific">Porites evermanni</name>
    <dbReference type="NCBI Taxonomy" id="104178"/>
    <lineage>
        <taxon>Eukaryota</taxon>
        <taxon>Metazoa</taxon>
        <taxon>Cnidaria</taxon>
        <taxon>Anthozoa</taxon>
        <taxon>Hexacorallia</taxon>
        <taxon>Scleractinia</taxon>
        <taxon>Fungiina</taxon>
        <taxon>Poritidae</taxon>
        <taxon>Porites</taxon>
    </lineage>
</organism>
<evidence type="ECO:0000313" key="6">
    <source>
        <dbReference type="EMBL" id="CAH3021753.1"/>
    </source>
</evidence>
<comment type="subcellular location">
    <subcellularLocation>
        <location evidence="1">Secreted</location>
    </subcellularLocation>
</comment>
<name>A0ABN8M0I6_9CNID</name>
<evidence type="ECO:0000256" key="4">
    <source>
        <dbReference type="ARBA" id="ARBA00023157"/>
    </source>
</evidence>
<dbReference type="Proteomes" id="UP001159427">
    <property type="component" value="Unassembled WGS sequence"/>
</dbReference>
<dbReference type="Pfam" id="PF01410">
    <property type="entry name" value="COLFI"/>
    <property type="match status" value="1"/>
</dbReference>
<protein>
    <recommendedName>
        <fullName evidence="5">Fibrinogen C-terminal domain-containing protein</fullName>
    </recommendedName>
</protein>
<evidence type="ECO:0000259" key="5">
    <source>
        <dbReference type="PROSITE" id="PS51406"/>
    </source>
</evidence>
<evidence type="ECO:0000256" key="2">
    <source>
        <dbReference type="ARBA" id="ARBA00022525"/>
    </source>
</evidence>
<keyword evidence="7" id="KW-1185">Reference proteome</keyword>
<dbReference type="PANTHER" id="PTHR16146:SF46">
    <property type="entry name" value="INTELECTIN-1A-RELATED"/>
    <property type="match status" value="1"/>
</dbReference>
<dbReference type="NCBIfam" id="NF040941">
    <property type="entry name" value="GGGWT_bact"/>
    <property type="match status" value="1"/>
</dbReference>
<feature type="non-terminal residue" evidence="6">
    <location>
        <position position="1"/>
    </location>
</feature>
<dbReference type="InterPro" id="IPR002181">
    <property type="entry name" value="Fibrinogen_a/b/g_C_dom"/>
</dbReference>
<proteinExistence type="predicted"/>
<evidence type="ECO:0000313" key="7">
    <source>
        <dbReference type="Proteomes" id="UP001159427"/>
    </source>
</evidence>
<feature type="domain" description="Fibrinogen C-terminal" evidence="5">
    <location>
        <begin position="1"/>
        <end position="44"/>
    </location>
</feature>
<keyword evidence="3" id="KW-0176">Collagen</keyword>
<dbReference type="EMBL" id="CALNXI010000194">
    <property type="protein sequence ID" value="CAH3021753.1"/>
    <property type="molecule type" value="Genomic_DNA"/>
</dbReference>
<dbReference type="PANTHER" id="PTHR16146">
    <property type="entry name" value="INTELECTIN"/>
    <property type="match status" value="1"/>
</dbReference>
<keyword evidence="2" id="KW-0964">Secreted</keyword>
<comment type="caution">
    <text evidence="6">The sequence shown here is derived from an EMBL/GenBank/DDBJ whole genome shotgun (WGS) entry which is preliminary data.</text>
</comment>
<accession>A0ABN8M0I6</accession>
<reference evidence="6 7" key="1">
    <citation type="submission" date="2022-05" db="EMBL/GenBank/DDBJ databases">
        <authorList>
            <consortium name="Genoscope - CEA"/>
            <person name="William W."/>
        </authorList>
    </citation>
    <scope>NUCLEOTIDE SEQUENCE [LARGE SCALE GENOMIC DNA]</scope>
</reference>
<evidence type="ECO:0000256" key="1">
    <source>
        <dbReference type="ARBA" id="ARBA00004613"/>
    </source>
</evidence>
<sequence>KGRSCQDIKTAFPSASDGIYWIQPNSGLTRFQAYCDMTSLGGGWSMCYTTDGVVIPRTEVTYDSNLPYGENGYRTDCNNIEFREILFVDETTGQQASFTYEENSMLVAQGNYGTPLPGLFQGGGIADTSYKYQLLICDVPFYSGFFISGYTSNCFKQCHHWCGDLGSPYFRSASTSSSYAGVAFNSNGHRPLNSRLISVGLR</sequence>
<dbReference type="PROSITE" id="PS51406">
    <property type="entry name" value="FIBRINOGEN_C_2"/>
    <property type="match status" value="1"/>
</dbReference>
<dbReference type="InterPro" id="IPR036056">
    <property type="entry name" value="Fibrinogen-like_C"/>
</dbReference>